<evidence type="ECO:0000256" key="1">
    <source>
        <dbReference type="SAM" id="MobiDB-lite"/>
    </source>
</evidence>
<gene>
    <name evidence="2" type="ORF">IWX90DRAFT_411784</name>
</gene>
<proteinExistence type="predicted"/>
<organism evidence="2 3">
    <name type="scientific">Phyllosticta citrichinensis</name>
    <dbReference type="NCBI Taxonomy" id="1130410"/>
    <lineage>
        <taxon>Eukaryota</taxon>
        <taxon>Fungi</taxon>
        <taxon>Dikarya</taxon>
        <taxon>Ascomycota</taxon>
        <taxon>Pezizomycotina</taxon>
        <taxon>Dothideomycetes</taxon>
        <taxon>Dothideomycetes incertae sedis</taxon>
        <taxon>Botryosphaeriales</taxon>
        <taxon>Phyllostictaceae</taxon>
        <taxon>Phyllosticta</taxon>
    </lineage>
</organism>
<protein>
    <submittedName>
        <fullName evidence="2">Uncharacterized protein</fullName>
    </submittedName>
</protein>
<feature type="region of interest" description="Disordered" evidence="1">
    <location>
        <begin position="182"/>
        <end position="211"/>
    </location>
</feature>
<dbReference type="EMBL" id="JBBWUH010000002">
    <property type="protein sequence ID" value="KAK8175201.1"/>
    <property type="molecule type" value="Genomic_DNA"/>
</dbReference>
<evidence type="ECO:0000313" key="3">
    <source>
        <dbReference type="Proteomes" id="UP001456524"/>
    </source>
</evidence>
<sequence>MPPVRPLPAASLSTHSWLPSFRHPKPLPPRRLPPSSLCERRRSGCYRPPPPPSRYQSRRFPLHGSAHYPASFYPSSSNLGIDRRRSSCVANVQLPFYSPLYPFLSRWIHLDSGQLAWERVSWTSGETNVQDIVAAITPPPLLWKPDDDDVFEEASGQGSRHTFLDHRRAQCRYTLAHAHESGAQYRPVDPAPHSLPSTSSSGRAHREGDGK</sequence>
<name>A0ABR1Y201_9PEZI</name>
<accession>A0ABR1Y201</accession>
<comment type="caution">
    <text evidence="2">The sequence shown here is derived from an EMBL/GenBank/DDBJ whole genome shotgun (WGS) entry which is preliminary data.</text>
</comment>
<dbReference type="Proteomes" id="UP001456524">
    <property type="component" value="Unassembled WGS sequence"/>
</dbReference>
<evidence type="ECO:0000313" key="2">
    <source>
        <dbReference type="EMBL" id="KAK8175201.1"/>
    </source>
</evidence>
<feature type="region of interest" description="Disordered" evidence="1">
    <location>
        <begin position="16"/>
        <end position="56"/>
    </location>
</feature>
<keyword evidence="3" id="KW-1185">Reference proteome</keyword>
<reference evidence="2 3" key="1">
    <citation type="journal article" date="2022" name="G3 (Bethesda)">
        <title>Enemy or ally: a genomic approach to elucidate the lifestyle of Phyllosticta citrichinaensis.</title>
        <authorList>
            <person name="Buijs V.A."/>
            <person name="Groenewald J.Z."/>
            <person name="Haridas S."/>
            <person name="LaButti K.M."/>
            <person name="Lipzen A."/>
            <person name="Martin F.M."/>
            <person name="Barry K."/>
            <person name="Grigoriev I.V."/>
            <person name="Crous P.W."/>
            <person name="Seidl M.F."/>
        </authorList>
    </citation>
    <scope>NUCLEOTIDE SEQUENCE [LARGE SCALE GENOMIC DNA]</scope>
    <source>
        <strain evidence="2 3">CBS 129764</strain>
    </source>
</reference>